<protein>
    <submittedName>
        <fullName evidence="2">Esterase family protein</fullName>
    </submittedName>
</protein>
<accession>A0ABS3CJQ0</accession>
<dbReference type="PANTHER" id="PTHR48098:SF1">
    <property type="entry name" value="DIACYLGLYCEROL ACYLTRANSFERASE_MYCOLYLTRANSFERASE AG85A"/>
    <property type="match status" value="1"/>
</dbReference>
<sequence>MKRFLLYFLLFPSLVWAQAKVDTIEVYSPAMKKSLKAAVTTPSDYGSSTKKYPVLYLLHGGSGAFDDWHKKVTEPGIVNKMAEDYDLIIVTPGVGPASYYFDSPLMDSVRYETYIISELIPEVDKKYRTLAQKESRAITGLSMGGHGAMTLAAKHPELFIAAGSMSGVMNIDTRMWKVPEDFQTLRQTQQRAMLGQDLQYDAPFSTYTAVGLVDKMKANGIALIIDIGVDDFLINTNRQLHTMLLENGTPHDYTERPGAHTWNYWTEALPYHLLYFSKHLKRQ</sequence>
<dbReference type="Pfam" id="PF00756">
    <property type="entry name" value="Esterase"/>
    <property type="match status" value="1"/>
</dbReference>
<evidence type="ECO:0000313" key="3">
    <source>
        <dbReference type="Proteomes" id="UP000664480"/>
    </source>
</evidence>
<dbReference type="Gene3D" id="3.40.50.1820">
    <property type="entry name" value="alpha/beta hydrolase"/>
    <property type="match status" value="1"/>
</dbReference>
<comment type="caution">
    <text evidence="2">The sequence shown here is derived from an EMBL/GenBank/DDBJ whole genome shotgun (WGS) entry which is preliminary data.</text>
</comment>
<keyword evidence="3" id="KW-1185">Reference proteome</keyword>
<dbReference type="InterPro" id="IPR000801">
    <property type="entry name" value="Esterase-like"/>
</dbReference>
<feature type="chain" id="PRO_5045323364" evidence="1">
    <location>
        <begin position="18"/>
        <end position="283"/>
    </location>
</feature>
<dbReference type="EMBL" id="JAFKCU010000002">
    <property type="protein sequence ID" value="MBN7815874.1"/>
    <property type="molecule type" value="Genomic_DNA"/>
</dbReference>
<organism evidence="2 3">
    <name type="scientific">Algoriphagus pacificus</name>
    <dbReference type="NCBI Taxonomy" id="2811234"/>
    <lineage>
        <taxon>Bacteria</taxon>
        <taxon>Pseudomonadati</taxon>
        <taxon>Bacteroidota</taxon>
        <taxon>Cytophagia</taxon>
        <taxon>Cytophagales</taxon>
        <taxon>Cyclobacteriaceae</taxon>
        <taxon>Algoriphagus</taxon>
    </lineage>
</organism>
<evidence type="ECO:0000313" key="2">
    <source>
        <dbReference type="EMBL" id="MBN7815874.1"/>
    </source>
</evidence>
<gene>
    <name evidence="2" type="ORF">J0A69_10550</name>
</gene>
<keyword evidence="1" id="KW-0732">Signal</keyword>
<dbReference type="RefSeq" id="WP_206586518.1">
    <property type="nucleotide sequence ID" value="NZ_JAFKCU010000002.1"/>
</dbReference>
<feature type="signal peptide" evidence="1">
    <location>
        <begin position="1"/>
        <end position="17"/>
    </location>
</feature>
<dbReference type="Proteomes" id="UP000664480">
    <property type="component" value="Unassembled WGS sequence"/>
</dbReference>
<reference evidence="2 3" key="1">
    <citation type="submission" date="2021-03" db="EMBL/GenBank/DDBJ databases">
        <title>novel species isolated from a fishpond in China.</title>
        <authorList>
            <person name="Lu H."/>
            <person name="Cai Z."/>
        </authorList>
    </citation>
    <scope>NUCLEOTIDE SEQUENCE [LARGE SCALE GENOMIC DNA]</scope>
    <source>
        <strain evidence="2 3">YJ13C</strain>
    </source>
</reference>
<dbReference type="SUPFAM" id="SSF53474">
    <property type="entry name" value="alpha/beta-Hydrolases"/>
    <property type="match status" value="1"/>
</dbReference>
<dbReference type="InterPro" id="IPR050583">
    <property type="entry name" value="Mycobacterial_A85_antigen"/>
</dbReference>
<dbReference type="PANTHER" id="PTHR48098">
    <property type="entry name" value="ENTEROCHELIN ESTERASE-RELATED"/>
    <property type="match status" value="1"/>
</dbReference>
<proteinExistence type="predicted"/>
<dbReference type="InterPro" id="IPR029058">
    <property type="entry name" value="AB_hydrolase_fold"/>
</dbReference>
<evidence type="ECO:0000256" key="1">
    <source>
        <dbReference type="SAM" id="SignalP"/>
    </source>
</evidence>
<name>A0ABS3CJQ0_9BACT</name>